<evidence type="ECO:0000256" key="1">
    <source>
        <dbReference type="SAM" id="MobiDB-lite"/>
    </source>
</evidence>
<gene>
    <name evidence="3" type="ORF">GWI33_022347</name>
    <name evidence="2" type="ORF">GWI33_022349</name>
</gene>
<protein>
    <submittedName>
        <fullName evidence="2">Uncharacterized protein</fullName>
    </submittedName>
</protein>
<dbReference type="EMBL" id="JAACXV010015923">
    <property type="protein sequence ID" value="KAF7264793.1"/>
    <property type="molecule type" value="Genomic_DNA"/>
</dbReference>
<proteinExistence type="predicted"/>
<accession>A0A834LZC4</accession>
<reference evidence="2" key="1">
    <citation type="submission" date="2020-08" db="EMBL/GenBank/DDBJ databases">
        <title>Genome sequencing and assembly of the red palm weevil Rhynchophorus ferrugineus.</title>
        <authorList>
            <person name="Dias G.B."/>
            <person name="Bergman C.M."/>
            <person name="Manee M."/>
        </authorList>
    </citation>
    <scope>NUCLEOTIDE SEQUENCE</scope>
    <source>
        <strain evidence="2">AA-2017</strain>
        <tissue evidence="2">Whole larva</tissue>
    </source>
</reference>
<dbReference type="EMBL" id="JAACXV010015922">
    <property type="protein sequence ID" value="KAF7264795.1"/>
    <property type="molecule type" value="Genomic_DNA"/>
</dbReference>
<organism evidence="2 4">
    <name type="scientific">Rhynchophorus ferrugineus</name>
    <name type="common">Red palm weevil</name>
    <name type="synonym">Curculio ferrugineus</name>
    <dbReference type="NCBI Taxonomy" id="354439"/>
    <lineage>
        <taxon>Eukaryota</taxon>
        <taxon>Metazoa</taxon>
        <taxon>Ecdysozoa</taxon>
        <taxon>Arthropoda</taxon>
        <taxon>Hexapoda</taxon>
        <taxon>Insecta</taxon>
        <taxon>Pterygota</taxon>
        <taxon>Neoptera</taxon>
        <taxon>Endopterygota</taxon>
        <taxon>Coleoptera</taxon>
        <taxon>Polyphaga</taxon>
        <taxon>Cucujiformia</taxon>
        <taxon>Curculionidae</taxon>
        <taxon>Dryophthorinae</taxon>
        <taxon>Rhynchophorus</taxon>
    </lineage>
</organism>
<dbReference type="Proteomes" id="UP000625711">
    <property type="component" value="Unassembled WGS sequence"/>
</dbReference>
<feature type="compositionally biased region" description="Basic and acidic residues" evidence="1">
    <location>
        <begin position="10"/>
        <end position="25"/>
    </location>
</feature>
<sequence length="221" mass="25150">MRTVFSAFLSRRDRGEEKDPPHHQSDCLPFASEEDAKGHDPILFNPNRTVGKSTRTSSFTHWAGSHPDSYVKGICFRNGLNNEISTTPLNPRPRSRRHSQLGKAFFQKIDARCRRLHRIRCVASDERKPETWKKKNKYLPFVFETGPISVHAFSQLSPSILSRIGGLVGGSRTYAVRTAFEDHVARYLGRRLSNRTMSSMYCGSTETVSREYINKSNCGEL</sequence>
<comment type="caution">
    <text evidence="2">The sequence shown here is derived from an EMBL/GenBank/DDBJ whole genome shotgun (WGS) entry which is preliminary data.</text>
</comment>
<name>A0A834LZC4_RHYFE</name>
<evidence type="ECO:0000313" key="2">
    <source>
        <dbReference type="EMBL" id="KAF7264793.1"/>
    </source>
</evidence>
<feature type="region of interest" description="Disordered" evidence="1">
    <location>
        <begin position="9"/>
        <end position="28"/>
    </location>
</feature>
<evidence type="ECO:0000313" key="3">
    <source>
        <dbReference type="EMBL" id="KAF7264795.1"/>
    </source>
</evidence>
<dbReference type="AlphaFoldDB" id="A0A834LZC4"/>
<evidence type="ECO:0000313" key="4">
    <source>
        <dbReference type="Proteomes" id="UP000625711"/>
    </source>
</evidence>
<keyword evidence="4" id="KW-1185">Reference proteome</keyword>